<dbReference type="PANTHER" id="PTHR33376:SF5">
    <property type="entry name" value="EXTRACYTOPLASMIC SOLUTE RECEPTOR PROTEIN"/>
    <property type="match status" value="1"/>
</dbReference>
<dbReference type="InterPro" id="IPR026289">
    <property type="entry name" value="SBP_TakP-like"/>
</dbReference>
<dbReference type="AlphaFoldDB" id="A0AAW9QAF1"/>
<feature type="binding site" evidence="3">
    <location>
        <position position="202"/>
    </location>
    <ligand>
        <name>substrate</name>
    </ligand>
</feature>
<dbReference type="GO" id="GO:0055085">
    <property type="term" value="P:transmembrane transport"/>
    <property type="evidence" value="ECO:0007669"/>
    <property type="project" value="InterPro"/>
</dbReference>
<evidence type="ECO:0000256" key="3">
    <source>
        <dbReference type="PIRSR" id="PIRSR039026-2"/>
    </source>
</evidence>
<comment type="caution">
    <text evidence="4">The sequence shown here is derived from an EMBL/GenBank/DDBJ whole genome shotgun (WGS) entry which is preliminary data.</text>
</comment>
<dbReference type="EMBL" id="JAZIBG010000024">
    <property type="protein sequence ID" value="MEF7614406.1"/>
    <property type="molecule type" value="Genomic_DNA"/>
</dbReference>
<dbReference type="GO" id="GO:0046872">
    <property type="term" value="F:metal ion binding"/>
    <property type="evidence" value="ECO:0007669"/>
    <property type="project" value="UniProtKB-KW"/>
</dbReference>
<name>A0AAW9QAF1_9BURK</name>
<proteinExistence type="predicted"/>
<evidence type="ECO:0000256" key="2">
    <source>
        <dbReference type="PIRSR" id="PIRSR039026-1"/>
    </source>
</evidence>
<dbReference type="InterPro" id="IPR018389">
    <property type="entry name" value="DctP_fam"/>
</dbReference>
<dbReference type="Pfam" id="PF03480">
    <property type="entry name" value="DctP"/>
    <property type="match status" value="1"/>
</dbReference>
<dbReference type="CDD" id="cd13604">
    <property type="entry name" value="PBP2_TRAP_ketoacid_lactate_like"/>
    <property type="match status" value="1"/>
</dbReference>
<dbReference type="GO" id="GO:0031317">
    <property type="term" value="C:tripartite ATP-independent periplasmic transporter complex"/>
    <property type="evidence" value="ECO:0007669"/>
    <property type="project" value="InterPro"/>
</dbReference>
<dbReference type="PANTHER" id="PTHR33376">
    <property type="match status" value="1"/>
</dbReference>
<dbReference type="Gene3D" id="3.40.190.170">
    <property type="entry name" value="Bacterial extracellular solute-binding protein, family 7"/>
    <property type="match status" value="1"/>
</dbReference>
<dbReference type="Proteomes" id="UP001336250">
    <property type="component" value="Unassembled WGS sequence"/>
</dbReference>
<dbReference type="NCBIfam" id="NF037995">
    <property type="entry name" value="TRAP_S1"/>
    <property type="match status" value="1"/>
</dbReference>
<accession>A0AAW9QAF1</accession>
<protein>
    <submittedName>
        <fullName evidence="4">TRAP transporter substrate-binding protein</fullName>
    </submittedName>
</protein>
<gene>
    <name evidence="4" type="ORF">V4F39_10845</name>
</gene>
<dbReference type="PIRSF" id="PIRSF039026">
    <property type="entry name" value="SiaP"/>
    <property type="match status" value="1"/>
</dbReference>
<evidence type="ECO:0000313" key="4">
    <source>
        <dbReference type="EMBL" id="MEF7614406.1"/>
    </source>
</evidence>
<keyword evidence="1" id="KW-0732">Signal</keyword>
<keyword evidence="5" id="KW-1185">Reference proteome</keyword>
<keyword evidence="3" id="KW-0479">Metal-binding</keyword>
<evidence type="ECO:0000256" key="1">
    <source>
        <dbReference type="ARBA" id="ARBA00022729"/>
    </source>
</evidence>
<feature type="binding site" evidence="3">
    <location>
        <position position="203"/>
    </location>
    <ligand>
        <name>Na(+)</name>
        <dbReference type="ChEBI" id="CHEBI:29101"/>
    </ligand>
</feature>
<organism evidence="4 5">
    <name type="scientific">Aquincola agrisoli</name>
    <dbReference type="NCBI Taxonomy" id="3119538"/>
    <lineage>
        <taxon>Bacteria</taxon>
        <taxon>Pseudomonadati</taxon>
        <taxon>Pseudomonadota</taxon>
        <taxon>Betaproteobacteria</taxon>
        <taxon>Burkholderiales</taxon>
        <taxon>Sphaerotilaceae</taxon>
        <taxon>Aquincola</taxon>
    </lineage>
</organism>
<feature type="binding site" evidence="2">
    <location>
        <position position="144"/>
    </location>
    <ligand>
        <name>substrate</name>
    </ligand>
</feature>
<dbReference type="Gene3D" id="3.40.190.10">
    <property type="entry name" value="Periplasmic binding protein-like II"/>
    <property type="match status" value="1"/>
</dbReference>
<reference evidence="4 5" key="1">
    <citation type="submission" date="2024-02" db="EMBL/GenBank/DDBJ databases">
        <title>Genome sequence of Aquincola sp. MAHUQ-54.</title>
        <authorList>
            <person name="Huq M.A."/>
        </authorList>
    </citation>
    <scope>NUCLEOTIDE SEQUENCE [LARGE SCALE GENOMIC DNA]</scope>
    <source>
        <strain evidence="4 5">MAHUQ-54</strain>
    </source>
</reference>
<dbReference type="InterPro" id="IPR038404">
    <property type="entry name" value="TRAP_DctP_sf"/>
</dbReference>
<sequence length="350" mass="38111">MAASAGLAAPAVSVAQTTTWRFQSAWPAKVIFQEFAVDTCRRIEQNTGGKLKIQMLASGAVVPPFQVPDAVSKGTLDGGHTLPVFGFGRNTAFGLFGAGPNFGMDSNQLLGWVEHGGGKQLYAELLAAAKLEVVSFLHGSVITEPFGWFRKEIKGPDDLKGLKYRTAGLAVDMMKELGAAPVQMAPTDTLPALERGVIDAAEYANPTDDRLVGFPDVAKNYYLQSYHMANTLFELLFNKAKFDALPAEMKEAVHTAVLASNSDIAWKSMDRMSTDLIDMQSKNGVKVHRTPASILAAQLDAWTRVIAHRSAENPLFAKIIDSQKAWAKKVVYWSEIMTVDAQAPYRKFLG</sequence>
<evidence type="ECO:0000313" key="5">
    <source>
        <dbReference type="Proteomes" id="UP001336250"/>
    </source>
</evidence>
<feature type="binding site" evidence="2">
    <location>
        <position position="165"/>
    </location>
    <ligand>
        <name>substrate</name>
    </ligand>
</feature>
<dbReference type="RefSeq" id="WP_332289382.1">
    <property type="nucleotide sequence ID" value="NZ_JAZIBG010000024.1"/>
</dbReference>